<dbReference type="InterPro" id="IPR029071">
    <property type="entry name" value="Ubiquitin-like_domsf"/>
</dbReference>
<feature type="region of interest" description="Disordered" evidence="1">
    <location>
        <begin position="88"/>
        <end position="154"/>
    </location>
</feature>
<dbReference type="STRING" id="303518.ENSPNYP00000031257"/>
<feature type="compositionally biased region" description="Acidic residues" evidence="1">
    <location>
        <begin position="107"/>
        <end position="137"/>
    </location>
</feature>
<sequence>MGKIYQVVVSTFWGRKTVIDLGNTEEQFRSMTVLQLKEKNTEDEFPGKSEDVCMIFVNPRMEDDDALLSSYGIQHLSAIMLVLRGGEQREQDVEENVDETIEIHDYSEEDSEEDEEDSEEDEEDSEEDDGDSEEDDGTGSKNPKHQSMENLVFM</sequence>
<evidence type="ECO:0000256" key="1">
    <source>
        <dbReference type="SAM" id="MobiDB-lite"/>
    </source>
</evidence>
<dbReference type="AlphaFoldDB" id="A0A3B4H624"/>
<name>A0A3B4H624_9CICH</name>
<evidence type="ECO:0000313" key="2">
    <source>
        <dbReference type="Ensembl" id="ENSPNYP00000031257.1"/>
    </source>
</evidence>
<dbReference type="Ensembl" id="ENSPNYT00000032009.1">
    <property type="protein sequence ID" value="ENSPNYP00000031257.1"/>
    <property type="gene ID" value="ENSPNYG00000023567.1"/>
</dbReference>
<dbReference type="GeneTree" id="ENSGT01150000288364"/>
<evidence type="ECO:0008006" key="3">
    <source>
        <dbReference type="Google" id="ProtNLM"/>
    </source>
</evidence>
<accession>A0A3B4H624</accession>
<dbReference type="Gene3D" id="3.10.20.90">
    <property type="entry name" value="Phosphatidylinositol 3-kinase Catalytic Subunit, Chain A, domain 1"/>
    <property type="match status" value="1"/>
</dbReference>
<protein>
    <recommendedName>
        <fullName evidence="3">Ubiquitin-like domain-containing protein</fullName>
    </recommendedName>
</protein>
<dbReference type="SUPFAM" id="SSF54236">
    <property type="entry name" value="Ubiquitin-like"/>
    <property type="match status" value="1"/>
</dbReference>
<organism evidence="2">
    <name type="scientific">Pundamilia nyererei</name>
    <dbReference type="NCBI Taxonomy" id="303518"/>
    <lineage>
        <taxon>Eukaryota</taxon>
        <taxon>Metazoa</taxon>
        <taxon>Chordata</taxon>
        <taxon>Craniata</taxon>
        <taxon>Vertebrata</taxon>
        <taxon>Euteleostomi</taxon>
        <taxon>Actinopterygii</taxon>
        <taxon>Neopterygii</taxon>
        <taxon>Teleostei</taxon>
        <taxon>Neoteleostei</taxon>
        <taxon>Acanthomorphata</taxon>
        <taxon>Ovalentaria</taxon>
        <taxon>Cichlomorphae</taxon>
        <taxon>Cichliformes</taxon>
        <taxon>Cichlidae</taxon>
        <taxon>African cichlids</taxon>
        <taxon>Pseudocrenilabrinae</taxon>
        <taxon>Haplochromini</taxon>
        <taxon>Pundamilia</taxon>
    </lineage>
</organism>
<proteinExistence type="predicted"/>
<reference evidence="2" key="1">
    <citation type="submission" date="2023-09" db="UniProtKB">
        <authorList>
            <consortium name="Ensembl"/>
        </authorList>
    </citation>
    <scope>IDENTIFICATION</scope>
</reference>